<feature type="region of interest" description="Disordered" evidence="1">
    <location>
        <begin position="69"/>
        <end position="117"/>
    </location>
</feature>
<sequence>MNSSTRSSSFECLLSSTSVNATSVVGSLRRTSVKVSIGTSDSATDSSAGVVSIELSFKSIATNSALATSSGVGATSKSNSTATNGSITLISTDSANGTNVSEDSRLISNKSTTGSTA</sequence>
<dbReference type="EMBL" id="MCGO01000015">
    <property type="protein sequence ID" value="ORY46892.1"/>
    <property type="molecule type" value="Genomic_DNA"/>
</dbReference>
<organism evidence="2 3">
    <name type="scientific">Rhizoclosmatium globosum</name>
    <dbReference type="NCBI Taxonomy" id="329046"/>
    <lineage>
        <taxon>Eukaryota</taxon>
        <taxon>Fungi</taxon>
        <taxon>Fungi incertae sedis</taxon>
        <taxon>Chytridiomycota</taxon>
        <taxon>Chytridiomycota incertae sedis</taxon>
        <taxon>Chytridiomycetes</taxon>
        <taxon>Chytridiales</taxon>
        <taxon>Chytriomycetaceae</taxon>
        <taxon>Rhizoclosmatium</taxon>
    </lineage>
</organism>
<protein>
    <submittedName>
        <fullName evidence="2">Uncharacterized protein</fullName>
    </submittedName>
</protein>
<gene>
    <name evidence="2" type="ORF">BCR33DRAFT_112021</name>
</gene>
<evidence type="ECO:0000313" key="3">
    <source>
        <dbReference type="Proteomes" id="UP000193642"/>
    </source>
</evidence>
<keyword evidence="3" id="KW-1185">Reference proteome</keyword>
<dbReference type="Proteomes" id="UP000193642">
    <property type="component" value="Unassembled WGS sequence"/>
</dbReference>
<evidence type="ECO:0000313" key="2">
    <source>
        <dbReference type="EMBL" id="ORY46892.1"/>
    </source>
</evidence>
<accession>A0A1Y2CIQ0</accession>
<reference evidence="2 3" key="1">
    <citation type="submission" date="2016-07" db="EMBL/GenBank/DDBJ databases">
        <title>Pervasive Adenine N6-methylation of Active Genes in Fungi.</title>
        <authorList>
            <consortium name="DOE Joint Genome Institute"/>
            <person name="Mondo S.J."/>
            <person name="Dannebaum R.O."/>
            <person name="Kuo R.C."/>
            <person name="Labutti K."/>
            <person name="Haridas S."/>
            <person name="Kuo A."/>
            <person name="Salamov A."/>
            <person name="Ahrendt S.R."/>
            <person name="Lipzen A."/>
            <person name="Sullivan W."/>
            <person name="Andreopoulos W.B."/>
            <person name="Clum A."/>
            <person name="Lindquist E."/>
            <person name="Daum C."/>
            <person name="Ramamoorthy G.K."/>
            <person name="Gryganskyi A."/>
            <person name="Culley D."/>
            <person name="Magnuson J.K."/>
            <person name="James T.Y."/>
            <person name="O'Malley M.A."/>
            <person name="Stajich J.E."/>
            <person name="Spatafora J.W."/>
            <person name="Visel A."/>
            <person name="Grigoriev I.V."/>
        </authorList>
    </citation>
    <scope>NUCLEOTIDE SEQUENCE [LARGE SCALE GENOMIC DNA]</scope>
    <source>
        <strain evidence="2 3">JEL800</strain>
    </source>
</reference>
<proteinExistence type="predicted"/>
<dbReference type="AlphaFoldDB" id="A0A1Y2CIQ0"/>
<comment type="caution">
    <text evidence="2">The sequence shown here is derived from an EMBL/GenBank/DDBJ whole genome shotgun (WGS) entry which is preliminary data.</text>
</comment>
<name>A0A1Y2CIQ0_9FUNG</name>
<evidence type="ECO:0000256" key="1">
    <source>
        <dbReference type="SAM" id="MobiDB-lite"/>
    </source>
</evidence>